<reference evidence="2 3" key="1">
    <citation type="journal article" date="2016" name="Sci. Rep.">
        <title>Metabolic traits of an uncultured archaeal lineage -MSBL1- from brine pools of the Red Sea.</title>
        <authorList>
            <person name="Mwirichia R."/>
            <person name="Alam I."/>
            <person name="Rashid M."/>
            <person name="Vinu M."/>
            <person name="Ba-Alawi W."/>
            <person name="Anthony Kamau A."/>
            <person name="Kamanda Ngugi D."/>
            <person name="Goker M."/>
            <person name="Klenk H.P."/>
            <person name="Bajic V."/>
            <person name="Stingl U."/>
        </authorList>
    </citation>
    <scope>NUCLEOTIDE SEQUENCE [LARGE SCALE GENOMIC DNA]</scope>
    <source>
        <strain evidence="2">SCGC-AAA382N08</strain>
    </source>
</reference>
<dbReference type="Proteomes" id="UP000070175">
    <property type="component" value="Unassembled WGS sequence"/>
</dbReference>
<protein>
    <submittedName>
        <fullName evidence="2">Uncharacterized protein</fullName>
    </submittedName>
</protein>
<keyword evidence="3" id="KW-1185">Reference proteome</keyword>
<gene>
    <name evidence="2" type="ORF">AKJ56_00410</name>
</gene>
<evidence type="ECO:0000313" key="3">
    <source>
        <dbReference type="Proteomes" id="UP000070175"/>
    </source>
</evidence>
<evidence type="ECO:0000313" key="2">
    <source>
        <dbReference type="EMBL" id="KXB08763.1"/>
    </source>
</evidence>
<dbReference type="AlphaFoldDB" id="A0A133VQS0"/>
<proteinExistence type="predicted"/>
<sequence>MPLKTAYKKMEKDLEDIEPLEEEEKKTRKNTIQDEIEKDQYNQKIIQNALEERDGTKQKASLLVQSYELLKRLHGKIEQEGLKNKIEQRIQLLHSNIDIELFKRAYNRFSDGINRTKYRGTLRDLMEENSHIISYIIDFTLGNTSLTQTTQEESSGVPE</sequence>
<feature type="compositionally biased region" description="Acidic residues" evidence="1">
    <location>
        <begin position="13"/>
        <end position="22"/>
    </location>
</feature>
<organism evidence="2 3">
    <name type="scientific">candidate division MSBL1 archaeon SCGC-AAA382N08</name>
    <dbReference type="NCBI Taxonomy" id="1698285"/>
    <lineage>
        <taxon>Archaea</taxon>
        <taxon>Methanobacteriati</taxon>
        <taxon>Methanobacteriota</taxon>
        <taxon>candidate division MSBL1</taxon>
    </lineage>
</organism>
<feature type="region of interest" description="Disordered" evidence="1">
    <location>
        <begin position="1"/>
        <end position="34"/>
    </location>
</feature>
<accession>A0A133VQS0</accession>
<comment type="caution">
    <text evidence="2">The sequence shown here is derived from an EMBL/GenBank/DDBJ whole genome shotgun (WGS) entry which is preliminary data.</text>
</comment>
<name>A0A133VQS0_9EURY</name>
<dbReference type="EMBL" id="LHYJ01000003">
    <property type="protein sequence ID" value="KXB08763.1"/>
    <property type="molecule type" value="Genomic_DNA"/>
</dbReference>
<evidence type="ECO:0000256" key="1">
    <source>
        <dbReference type="SAM" id="MobiDB-lite"/>
    </source>
</evidence>